<gene>
    <name evidence="1" type="ORF">F383_31076</name>
</gene>
<sequence>MGSYISKPIAQLWSYTMFSYRCQCHVPDMVLHEITYRCRFHIPDMVLYGISSTQRS</sequence>
<reference evidence="2" key="1">
    <citation type="submission" date="2014-09" db="EMBL/GenBank/DDBJ databases">
        <authorList>
            <person name="Mudge J."/>
            <person name="Ramaraj T."/>
            <person name="Lindquist I.E."/>
            <person name="Bharti A.K."/>
            <person name="Sundararajan A."/>
            <person name="Cameron C.T."/>
            <person name="Woodward J.E."/>
            <person name="May G.D."/>
            <person name="Brubaker C."/>
            <person name="Broadhvest J."/>
            <person name="Wilkins T.A."/>
        </authorList>
    </citation>
    <scope>NUCLEOTIDE SEQUENCE</scope>
    <source>
        <strain evidence="2">cv. AKA8401</strain>
    </source>
</reference>
<dbReference type="AlphaFoldDB" id="A0A0B0MWG6"/>
<evidence type="ECO:0000313" key="2">
    <source>
        <dbReference type="Proteomes" id="UP000032142"/>
    </source>
</evidence>
<comment type="caution">
    <text evidence="1">The sequence shown here is derived from an EMBL/GenBank/DDBJ whole genome shotgun (WGS) entry which is preliminary data.</text>
</comment>
<proteinExistence type="predicted"/>
<organism evidence="1 2">
    <name type="scientific">Gossypium arboreum</name>
    <name type="common">Tree cotton</name>
    <name type="synonym">Gossypium nanking</name>
    <dbReference type="NCBI Taxonomy" id="29729"/>
    <lineage>
        <taxon>Eukaryota</taxon>
        <taxon>Viridiplantae</taxon>
        <taxon>Streptophyta</taxon>
        <taxon>Embryophyta</taxon>
        <taxon>Tracheophyta</taxon>
        <taxon>Spermatophyta</taxon>
        <taxon>Magnoliopsida</taxon>
        <taxon>eudicotyledons</taxon>
        <taxon>Gunneridae</taxon>
        <taxon>Pentapetalae</taxon>
        <taxon>rosids</taxon>
        <taxon>malvids</taxon>
        <taxon>Malvales</taxon>
        <taxon>Malvaceae</taxon>
        <taxon>Malvoideae</taxon>
        <taxon>Gossypium</taxon>
    </lineage>
</organism>
<accession>A0A0B0MWG6</accession>
<dbReference type="Proteomes" id="UP000032142">
    <property type="component" value="Unassembled WGS sequence"/>
</dbReference>
<evidence type="ECO:0000313" key="1">
    <source>
        <dbReference type="EMBL" id="KHG05125.1"/>
    </source>
</evidence>
<protein>
    <submittedName>
        <fullName evidence="1">Ankyrin repeat domain-containing 32</fullName>
    </submittedName>
</protein>
<name>A0A0B0MWG6_GOSAR</name>
<keyword evidence="2" id="KW-1185">Reference proteome</keyword>
<dbReference type="EMBL" id="JRRC01424167">
    <property type="protein sequence ID" value="KHG05125.1"/>
    <property type="molecule type" value="Genomic_DNA"/>
</dbReference>